<gene>
    <name evidence="2" type="ORF">V6N12_017701</name>
</gene>
<dbReference type="Proteomes" id="UP001472677">
    <property type="component" value="Unassembled WGS sequence"/>
</dbReference>
<protein>
    <submittedName>
        <fullName evidence="2">Uncharacterized protein</fullName>
    </submittedName>
</protein>
<accession>A0ABR2CG90</accession>
<reference evidence="2 3" key="1">
    <citation type="journal article" date="2024" name="G3 (Bethesda)">
        <title>Genome assembly of Hibiscus sabdariffa L. provides insights into metabolisms of medicinal natural products.</title>
        <authorList>
            <person name="Kim T."/>
        </authorList>
    </citation>
    <scope>NUCLEOTIDE SEQUENCE [LARGE SCALE GENOMIC DNA]</scope>
    <source>
        <strain evidence="2">TK-2024</strain>
        <tissue evidence="2">Old leaves</tissue>
    </source>
</reference>
<organism evidence="2 3">
    <name type="scientific">Hibiscus sabdariffa</name>
    <name type="common">roselle</name>
    <dbReference type="NCBI Taxonomy" id="183260"/>
    <lineage>
        <taxon>Eukaryota</taxon>
        <taxon>Viridiplantae</taxon>
        <taxon>Streptophyta</taxon>
        <taxon>Embryophyta</taxon>
        <taxon>Tracheophyta</taxon>
        <taxon>Spermatophyta</taxon>
        <taxon>Magnoliopsida</taxon>
        <taxon>eudicotyledons</taxon>
        <taxon>Gunneridae</taxon>
        <taxon>Pentapetalae</taxon>
        <taxon>rosids</taxon>
        <taxon>malvids</taxon>
        <taxon>Malvales</taxon>
        <taxon>Malvaceae</taxon>
        <taxon>Malvoideae</taxon>
        <taxon>Hibiscus</taxon>
    </lineage>
</organism>
<evidence type="ECO:0000256" key="1">
    <source>
        <dbReference type="SAM" id="MobiDB-lite"/>
    </source>
</evidence>
<keyword evidence="3" id="KW-1185">Reference proteome</keyword>
<proteinExistence type="predicted"/>
<feature type="region of interest" description="Disordered" evidence="1">
    <location>
        <begin position="51"/>
        <end position="70"/>
    </location>
</feature>
<name>A0ABR2CG90_9ROSI</name>
<evidence type="ECO:0000313" key="3">
    <source>
        <dbReference type="Proteomes" id="UP001472677"/>
    </source>
</evidence>
<comment type="caution">
    <text evidence="2">The sequence shown here is derived from an EMBL/GenBank/DDBJ whole genome shotgun (WGS) entry which is preliminary data.</text>
</comment>
<dbReference type="EMBL" id="JBBPBM010000053">
    <property type="protein sequence ID" value="KAK8518555.1"/>
    <property type="molecule type" value="Genomic_DNA"/>
</dbReference>
<sequence length="70" mass="7803">MEELLYKHAGSMWSGSCQVDGFMDGFCRFNFTSGAAARNFCRNEQPEHSAYRESSFGGEKPDSCLVDLVP</sequence>
<evidence type="ECO:0000313" key="2">
    <source>
        <dbReference type="EMBL" id="KAK8518555.1"/>
    </source>
</evidence>